<evidence type="ECO:0000259" key="2">
    <source>
        <dbReference type="Pfam" id="PF08327"/>
    </source>
</evidence>
<dbReference type="EMBL" id="CP014859">
    <property type="protein sequence ID" value="AOS62823.1"/>
    <property type="molecule type" value="Genomic_DNA"/>
</dbReference>
<dbReference type="Proteomes" id="UP000095210">
    <property type="component" value="Chromosome"/>
</dbReference>
<dbReference type="InterPro" id="IPR023393">
    <property type="entry name" value="START-like_dom_sf"/>
</dbReference>
<gene>
    <name evidence="3" type="ORF">TL08_10040</name>
</gene>
<protein>
    <recommendedName>
        <fullName evidence="2">Activator of Hsp90 ATPase homologue 1/2-like C-terminal domain-containing protein</fullName>
    </recommendedName>
</protein>
<evidence type="ECO:0000256" key="1">
    <source>
        <dbReference type="ARBA" id="ARBA00006817"/>
    </source>
</evidence>
<feature type="domain" description="Activator of Hsp90 ATPase homologue 1/2-like C-terminal" evidence="2">
    <location>
        <begin position="13"/>
        <end position="143"/>
    </location>
</feature>
<accession>A0AAC9HP25</accession>
<proteinExistence type="inferred from homology"/>
<comment type="similarity">
    <text evidence="1">Belongs to the AHA1 family.</text>
</comment>
<dbReference type="SUPFAM" id="SSF55961">
    <property type="entry name" value="Bet v1-like"/>
    <property type="match status" value="1"/>
</dbReference>
<evidence type="ECO:0000313" key="4">
    <source>
        <dbReference type="Proteomes" id="UP000095210"/>
    </source>
</evidence>
<reference evidence="4" key="1">
    <citation type="submission" date="2016-03" db="EMBL/GenBank/DDBJ databases">
        <title>Complete genome sequence of the type strain Actinoalloteichus hymeniacidonis DSM 45092.</title>
        <authorList>
            <person name="Schaffert L."/>
            <person name="Albersmeier A."/>
            <person name="Winkler A."/>
            <person name="Kalinowski J."/>
            <person name="Zotchev S."/>
            <person name="Ruckert C."/>
        </authorList>
    </citation>
    <scope>NUCLEOTIDE SEQUENCE [LARGE SCALE GENOMIC DNA]</scope>
    <source>
        <strain evidence="4">HPA177(T) (DSM 45092(T))</strain>
    </source>
</reference>
<organism evidence="3 4">
    <name type="scientific">Actinoalloteichus hymeniacidonis</name>
    <dbReference type="NCBI Taxonomy" id="340345"/>
    <lineage>
        <taxon>Bacteria</taxon>
        <taxon>Bacillati</taxon>
        <taxon>Actinomycetota</taxon>
        <taxon>Actinomycetes</taxon>
        <taxon>Pseudonocardiales</taxon>
        <taxon>Pseudonocardiaceae</taxon>
        <taxon>Actinoalloteichus</taxon>
    </lineage>
</organism>
<name>A0AAC9HP25_9PSEU</name>
<sequence>MIPESIHDEVRIDASPARVWTVLTEAEHLAAWFAFDGAEIDLRPGGAMVFRWKEEGVFHARIEAIEPQRKLSFRWALLPDVAPTEGNANLVEFTLTADGAGTLLRVDESGFRELHGSDDDRAGHVRDNRMGWEGALSTLVKHLDASAA</sequence>
<keyword evidence="4" id="KW-1185">Reference proteome</keyword>
<dbReference type="KEGG" id="ahm:TL08_10040"/>
<dbReference type="Gene3D" id="3.30.530.20">
    <property type="match status" value="1"/>
</dbReference>
<dbReference type="InterPro" id="IPR013538">
    <property type="entry name" value="ASHA1/2-like_C"/>
</dbReference>
<dbReference type="AlphaFoldDB" id="A0AAC9HP25"/>
<dbReference type="Pfam" id="PF08327">
    <property type="entry name" value="AHSA1"/>
    <property type="match status" value="1"/>
</dbReference>
<evidence type="ECO:0000313" key="3">
    <source>
        <dbReference type="EMBL" id="AOS62823.1"/>
    </source>
</evidence>